<evidence type="ECO:0000313" key="1">
    <source>
        <dbReference type="EMBL" id="GAH72811.1"/>
    </source>
</evidence>
<proteinExistence type="predicted"/>
<sequence>FSAFCKIQSVKVSQGKKVDELPIKDFVVLIGIISASL</sequence>
<dbReference type="EMBL" id="BARU01035242">
    <property type="protein sequence ID" value="GAH72811.1"/>
    <property type="molecule type" value="Genomic_DNA"/>
</dbReference>
<gene>
    <name evidence="1" type="ORF">S03H2_55195</name>
</gene>
<protein>
    <submittedName>
        <fullName evidence="1">Uncharacterized protein</fullName>
    </submittedName>
</protein>
<reference evidence="1" key="1">
    <citation type="journal article" date="2014" name="Front. Microbiol.">
        <title>High frequency of phylogenetically diverse reductive dehalogenase-homologous genes in deep subseafloor sedimentary metagenomes.</title>
        <authorList>
            <person name="Kawai M."/>
            <person name="Futagami T."/>
            <person name="Toyoda A."/>
            <person name="Takaki Y."/>
            <person name="Nishi S."/>
            <person name="Hori S."/>
            <person name="Arai W."/>
            <person name="Tsubouchi T."/>
            <person name="Morono Y."/>
            <person name="Uchiyama I."/>
            <person name="Ito T."/>
            <person name="Fujiyama A."/>
            <person name="Inagaki F."/>
            <person name="Takami H."/>
        </authorList>
    </citation>
    <scope>NUCLEOTIDE SEQUENCE</scope>
    <source>
        <strain evidence="1">Expedition CK06-06</strain>
    </source>
</reference>
<feature type="non-terminal residue" evidence="1">
    <location>
        <position position="1"/>
    </location>
</feature>
<name>X1HRL9_9ZZZZ</name>
<accession>X1HRL9</accession>
<comment type="caution">
    <text evidence="1">The sequence shown here is derived from an EMBL/GenBank/DDBJ whole genome shotgun (WGS) entry which is preliminary data.</text>
</comment>
<organism evidence="1">
    <name type="scientific">marine sediment metagenome</name>
    <dbReference type="NCBI Taxonomy" id="412755"/>
    <lineage>
        <taxon>unclassified sequences</taxon>
        <taxon>metagenomes</taxon>
        <taxon>ecological metagenomes</taxon>
    </lineage>
</organism>
<dbReference type="AlphaFoldDB" id="X1HRL9"/>